<evidence type="ECO:0000256" key="6">
    <source>
        <dbReference type="ARBA" id="ARBA00023136"/>
    </source>
</evidence>
<feature type="transmembrane region" description="Helical" evidence="8">
    <location>
        <begin position="25"/>
        <end position="47"/>
    </location>
</feature>
<feature type="domain" description="CASTOR/POLLUX/SYM8 ion channel conserved" evidence="9">
    <location>
        <begin position="270"/>
        <end position="364"/>
    </location>
</feature>
<dbReference type="Pfam" id="PF06241">
    <property type="entry name" value="Castor_Poll_mid"/>
    <property type="match status" value="1"/>
</dbReference>
<evidence type="ECO:0000256" key="4">
    <source>
        <dbReference type="ARBA" id="ARBA00022989"/>
    </source>
</evidence>
<keyword evidence="11" id="KW-1185">Reference proteome</keyword>
<dbReference type="SUPFAM" id="SSF51735">
    <property type="entry name" value="NAD(P)-binding Rossmann-fold domains"/>
    <property type="match status" value="2"/>
</dbReference>
<dbReference type="PANTHER" id="PTHR31563:SF10">
    <property type="entry name" value="ION CHANNEL POLLUX-RELATED"/>
    <property type="match status" value="1"/>
</dbReference>
<reference evidence="10 11" key="1">
    <citation type="journal article" date="2018" name="Int. J. Syst. Evol. Microbiol.">
        <title>Glycomyces paridis sp. nov., isolated from the medicinal plant Paris polyphylla.</title>
        <authorList>
            <person name="Fang X.M."/>
            <person name="Bai J.L."/>
            <person name="Su J."/>
            <person name="Zhao L.L."/>
            <person name="Liu H.Y."/>
            <person name="Ma B.P."/>
            <person name="Zhang Y.Q."/>
            <person name="Yu L.Y."/>
        </authorList>
    </citation>
    <scope>NUCLEOTIDE SEQUENCE [LARGE SCALE GENOMIC DNA]</scope>
    <source>
        <strain evidence="10 11">CPCC 204357</strain>
    </source>
</reference>
<feature type="transmembrane region" description="Helical" evidence="8">
    <location>
        <begin position="53"/>
        <end position="70"/>
    </location>
</feature>
<dbReference type="RefSeq" id="WP_136531854.1">
    <property type="nucleotide sequence ID" value="NZ_STGX01000020.1"/>
</dbReference>
<dbReference type="AlphaFoldDB" id="A0A4S8P8G4"/>
<proteinExistence type="predicted"/>
<feature type="transmembrane region" description="Helical" evidence="8">
    <location>
        <begin position="82"/>
        <end position="106"/>
    </location>
</feature>
<dbReference type="Proteomes" id="UP000305792">
    <property type="component" value="Unassembled WGS sequence"/>
</dbReference>
<dbReference type="EMBL" id="STGX01000020">
    <property type="protein sequence ID" value="THV24304.1"/>
    <property type="molecule type" value="Genomic_DNA"/>
</dbReference>
<protein>
    <submittedName>
        <fullName evidence="10">Potassium transporter TrkA</fullName>
    </submittedName>
</protein>
<dbReference type="GO" id="GO:0034220">
    <property type="term" value="P:monoatomic ion transmembrane transport"/>
    <property type="evidence" value="ECO:0007669"/>
    <property type="project" value="UniProtKB-KW"/>
</dbReference>
<keyword evidence="6 8" id="KW-0472">Membrane</keyword>
<evidence type="ECO:0000256" key="3">
    <source>
        <dbReference type="ARBA" id="ARBA00022692"/>
    </source>
</evidence>
<evidence type="ECO:0000256" key="5">
    <source>
        <dbReference type="ARBA" id="ARBA00023065"/>
    </source>
</evidence>
<dbReference type="SUPFAM" id="SSF116726">
    <property type="entry name" value="TrkA C-terminal domain-like"/>
    <property type="match status" value="1"/>
</dbReference>
<comment type="caution">
    <text evidence="10">The sequence shown here is derived from an EMBL/GenBank/DDBJ whole genome shotgun (WGS) entry which is preliminary data.</text>
</comment>
<keyword evidence="5" id="KW-0406">Ion transport</keyword>
<accession>A0A4S8P8G4</accession>
<dbReference type="GO" id="GO:0006813">
    <property type="term" value="P:potassium ion transport"/>
    <property type="evidence" value="ECO:0007669"/>
    <property type="project" value="InterPro"/>
</dbReference>
<dbReference type="GO" id="GO:0012505">
    <property type="term" value="C:endomembrane system"/>
    <property type="evidence" value="ECO:0007669"/>
    <property type="project" value="UniProtKB-SubCell"/>
</dbReference>
<dbReference type="OrthoDB" id="305351at2"/>
<comment type="subcellular location">
    <subcellularLocation>
        <location evidence="1">Endomembrane system</location>
        <topology evidence="1">Multi-pass membrane protein</topology>
    </subcellularLocation>
</comment>
<evidence type="ECO:0000256" key="1">
    <source>
        <dbReference type="ARBA" id="ARBA00004127"/>
    </source>
</evidence>
<dbReference type="InterPro" id="IPR044849">
    <property type="entry name" value="CASTOR/POLLUX/SYM8-like"/>
</dbReference>
<sequence length="628" mass="68246">MSEPSFKQRARYWFDNTMSKGTKALIGWLTVITLALTAICAILVLLFASGSSGGSAGLGTVLWTSFLHVMDPGNISGDQDSFPYMVIMFATTIGGIVIISSLVGILTTGLDAKLEDLRKGRSLVVEKDHTVILGWSDQVFIVISELVEANESEKRACIAILADRDKVEMEDEVRTKIPDLKSTHVVCRTGDPADPGDIAIVNPGQAKSIIVLTSAEDDPDAQLVRSLLAVTQGGEADLNCHVVAAVADGRNLPAARLAGGRAAHVVDANDLMARLMVQTCRQSGLSVVYTDLLDFGGDEIYMVEEPGLFGRPLSQALHSYRTSSFVGVLTKEGRCIVNPPSNAILQPGDKLILIAADDSAIRLDGSRPVIDESAIVARAEAGNRAERTLVLGWNARSRTILEQLDQYVAPGSVTDVVTDHPDAADAIRRIGPQMRVQGLNFKEDDTTDRRLLESLNPGAYHHIIALCSDDVDPQLADSRTLVTLLHLRDMAQRTSTRFKVVSEMADDRNRTLAQVTQADDFIVSDKLISLLLTQTAENPHLSQVFASLFSAEGSEIYLKPADHYVRPGTPVNFYTVAESARRRGETAIGWRQVAQAQRAPSYGVHLNPDKLEQFMVQPDDKIIVLAED</sequence>
<keyword evidence="2" id="KW-0813">Transport</keyword>
<keyword evidence="3 8" id="KW-0812">Transmembrane</keyword>
<evidence type="ECO:0000259" key="9">
    <source>
        <dbReference type="Pfam" id="PF06241"/>
    </source>
</evidence>
<keyword evidence="7" id="KW-0407">Ion channel</keyword>
<name>A0A4S8P8G4_9ACTN</name>
<keyword evidence="4 8" id="KW-1133">Transmembrane helix</keyword>
<evidence type="ECO:0000256" key="8">
    <source>
        <dbReference type="SAM" id="Phobius"/>
    </source>
</evidence>
<evidence type="ECO:0000313" key="10">
    <source>
        <dbReference type="EMBL" id="THV24304.1"/>
    </source>
</evidence>
<evidence type="ECO:0000313" key="11">
    <source>
        <dbReference type="Proteomes" id="UP000305792"/>
    </source>
</evidence>
<gene>
    <name evidence="10" type="ORF">E9998_22030</name>
</gene>
<dbReference type="InterPro" id="IPR036291">
    <property type="entry name" value="NAD(P)-bd_dom_sf"/>
</dbReference>
<evidence type="ECO:0000256" key="2">
    <source>
        <dbReference type="ARBA" id="ARBA00022448"/>
    </source>
</evidence>
<dbReference type="InterPro" id="IPR010420">
    <property type="entry name" value="CASTOR/POLLUX/SYM8_dom"/>
</dbReference>
<organism evidence="10 11">
    <name type="scientific">Glycomyces paridis</name>
    <dbReference type="NCBI Taxonomy" id="2126555"/>
    <lineage>
        <taxon>Bacteria</taxon>
        <taxon>Bacillati</taxon>
        <taxon>Actinomycetota</taxon>
        <taxon>Actinomycetes</taxon>
        <taxon>Glycomycetales</taxon>
        <taxon>Glycomycetaceae</taxon>
        <taxon>Glycomyces</taxon>
    </lineage>
</organism>
<evidence type="ECO:0000256" key="7">
    <source>
        <dbReference type="ARBA" id="ARBA00023303"/>
    </source>
</evidence>
<dbReference type="Gene3D" id="3.40.50.720">
    <property type="entry name" value="NAD(P)-binding Rossmann-like Domain"/>
    <property type="match status" value="2"/>
</dbReference>
<dbReference type="PANTHER" id="PTHR31563">
    <property type="entry name" value="ION CHANNEL POLLUX-RELATED"/>
    <property type="match status" value="1"/>
</dbReference>
<dbReference type="InterPro" id="IPR036721">
    <property type="entry name" value="RCK_C_sf"/>
</dbReference>